<sequence length="313" mass="35305">MSTEGRGKKSTVKMLALSLFGTKKGIIASCILVAAFVSLGIFMKQENHVKATWIWDLDDLEENQEETVSFLNNKGVNLVYLHIDFENVNTERFESFIKLASKKNIDVYALGGDPNWALTKNQKSLDTFVSIVKDYNQQSAEEEKFQGVHVDIEPYLLPAWKSERENIVTQWISNLQYLKNKVKTDSELAISGDVPFWINQVEIPGENKDMGDWMISSLDSITVMAYRDQTEGENGIKGIASPLVEQAANRSKSVIVAVNVIETDEGNHTTFHDNSLNYMNHELNLLENRFSGHPGYGGVAVHDYQYWKSSQNG</sequence>
<keyword evidence="3" id="KW-1185">Reference proteome</keyword>
<keyword evidence="1" id="KW-1133">Transmembrane helix</keyword>
<reference evidence="3" key="1">
    <citation type="submission" date="2016-10" db="EMBL/GenBank/DDBJ databases">
        <authorList>
            <person name="Varghese N."/>
            <person name="Submissions S."/>
        </authorList>
    </citation>
    <scope>NUCLEOTIDE SEQUENCE [LARGE SCALE GENOMIC DNA]</scope>
    <source>
        <strain evidence="3">S7</strain>
    </source>
</reference>
<dbReference type="EMBL" id="FOXD01000019">
    <property type="protein sequence ID" value="SFQ15261.1"/>
    <property type="molecule type" value="Genomic_DNA"/>
</dbReference>
<evidence type="ECO:0000256" key="1">
    <source>
        <dbReference type="SAM" id="Phobius"/>
    </source>
</evidence>
<keyword evidence="1" id="KW-0472">Membrane</keyword>
<evidence type="ECO:0000313" key="2">
    <source>
        <dbReference type="EMBL" id="SFQ15261.1"/>
    </source>
</evidence>
<accession>A0A1I5W6I7</accession>
<gene>
    <name evidence="2" type="ORF">SAMN05518683_11911</name>
</gene>
<dbReference type="AlphaFoldDB" id="A0A1I5W6I7"/>
<feature type="transmembrane region" description="Helical" evidence="1">
    <location>
        <begin position="25"/>
        <end position="43"/>
    </location>
</feature>
<evidence type="ECO:0008006" key="4">
    <source>
        <dbReference type="Google" id="ProtNLM"/>
    </source>
</evidence>
<dbReference type="SUPFAM" id="SSF51445">
    <property type="entry name" value="(Trans)glycosidases"/>
    <property type="match status" value="1"/>
</dbReference>
<dbReference type="Proteomes" id="UP000198892">
    <property type="component" value="Unassembled WGS sequence"/>
</dbReference>
<keyword evidence="1" id="KW-0812">Transmembrane</keyword>
<dbReference type="InterPro" id="IPR017853">
    <property type="entry name" value="GH"/>
</dbReference>
<dbReference type="Gene3D" id="3.20.20.80">
    <property type="entry name" value="Glycosidases"/>
    <property type="match status" value="1"/>
</dbReference>
<protein>
    <recommendedName>
        <fullName evidence="4">Amidase</fullName>
    </recommendedName>
</protein>
<name>A0A1I5W6I7_9BACI</name>
<evidence type="ECO:0000313" key="3">
    <source>
        <dbReference type="Proteomes" id="UP000198892"/>
    </source>
</evidence>
<proteinExistence type="predicted"/>
<organism evidence="2 3">
    <name type="scientific">Salibacterium halotolerans</name>
    <dbReference type="NCBI Taxonomy" id="1884432"/>
    <lineage>
        <taxon>Bacteria</taxon>
        <taxon>Bacillati</taxon>
        <taxon>Bacillota</taxon>
        <taxon>Bacilli</taxon>
        <taxon>Bacillales</taxon>
        <taxon>Bacillaceae</taxon>
    </lineage>
</organism>
<dbReference type="STRING" id="1884432.SAMN05518683_11911"/>